<reference evidence="1 2" key="1">
    <citation type="journal article" date="2023" name="Science">
        <title>Complex scaffold remodeling in plant triterpene biosynthesis.</title>
        <authorList>
            <person name="De La Pena R."/>
            <person name="Hodgson H."/>
            <person name="Liu J.C."/>
            <person name="Stephenson M.J."/>
            <person name="Martin A.C."/>
            <person name="Owen C."/>
            <person name="Harkess A."/>
            <person name="Leebens-Mack J."/>
            <person name="Jimenez L.E."/>
            <person name="Osbourn A."/>
            <person name="Sattely E.S."/>
        </authorList>
    </citation>
    <scope>NUCLEOTIDE SEQUENCE [LARGE SCALE GENOMIC DNA]</scope>
    <source>
        <strain evidence="2">cv. JPN11</strain>
        <tissue evidence="1">Leaf</tissue>
    </source>
</reference>
<feature type="non-terminal residue" evidence="1">
    <location>
        <position position="150"/>
    </location>
</feature>
<accession>A0ACC1Z2D1</accession>
<dbReference type="EMBL" id="CM051394">
    <property type="protein sequence ID" value="KAJ4730146.1"/>
    <property type="molecule type" value="Genomic_DNA"/>
</dbReference>
<organism evidence="1 2">
    <name type="scientific">Melia azedarach</name>
    <name type="common">Chinaberry tree</name>
    <dbReference type="NCBI Taxonomy" id="155640"/>
    <lineage>
        <taxon>Eukaryota</taxon>
        <taxon>Viridiplantae</taxon>
        <taxon>Streptophyta</taxon>
        <taxon>Embryophyta</taxon>
        <taxon>Tracheophyta</taxon>
        <taxon>Spermatophyta</taxon>
        <taxon>Magnoliopsida</taxon>
        <taxon>eudicotyledons</taxon>
        <taxon>Gunneridae</taxon>
        <taxon>Pentapetalae</taxon>
        <taxon>rosids</taxon>
        <taxon>malvids</taxon>
        <taxon>Sapindales</taxon>
        <taxon>Meliaceae</taxon>
        <taxon>Melia</taxon>
    </lineage>
</organism>
<evidence type="ECO:0000313" key="1">
    <source>
        <dbReference type="EMBL" id="KAJ4730146.1"/>
    </source>
</evidence>
<proteinExistence type="predicted"/>
<evidence type="ECO:0000313" key="2">
    <source>
        <dbReference type="Proteomes" id="UP001164539"/>
    </source>
</evidence>
<name>A0ACC1Z2D1_MELAZ</name>
<gene>
    <name evidence="1" type="ORF">OWV82_002819</name>
</gene>
<protein>
    <submittedName>
        <fullName evidence="1">CYC02 protein</fullName>
    </submittedName>
</protein>
<sequence length="150" mass="16035">MRALTCLVLLFAVVLPIPSILAAVTPEEDAAKETNNVQVGDAKSRCNNCCGGWSYGRCNRWCCSPNEAKPVDTQAVPQEPEAADQKSNQVDDAKAGCNKCCGGWSYGRCKRWCCGPNEANTVDAEVLPAENSEAADQQSNPQVGDEKQPG</sequence>
<comment type="caution">
    <text evidence="1">The sequence shown here is derived from an EMBL/GenBank/DDBJ whole genome shotgun (WGS) entry which is preliminary data.</text>
</comment>
<dbReference type="Proteomes" id="UP001164539">
    <property type="component" value="Chromosome 1"/>
</dbReference>
<keyword evidence="2" id="KW-1185">Reference proteome</keyword>